<dbReference type="OrthoDB" id="5240110at2759"/>
<accession>A0A194VJZ9</accession>
<dbReference type="AlphaFoldDB" id="A0A194VJZ9"/>
<name>A0A194VJZ9_CYTMA</name>
<reference evidence="1" key="1">
    <citation type="submission" date="2014-12" db="EMBL/GenBank/DDBJ databases">
        <title>Genome Sequence of Valsa Canker Pathogens Uncovers a Specific Adaption of Colonization on Woody Bark.</title>
        <authorList>
            <person name="Yin Z."/>
            <person name="Liu H."/>
            <person name="Gao X."/>
            <person name="Li Z."/>
            <person name="Song N."/>
            <person name="Ke X."/>
            <person name="Dai Q."/>
            <person name="Wu Y."/>
            <person name="Sun Y."/>
            <person name="Xu J.-R."/>
            <person name="Kang Z.K."/>
            <person name="Wang L."/>
            <person name="Huang L."/>
        </authorList>
    </citation>
    <scope>NUCLEOTIDE SEQUENCE [LARGE SCALE GENOMIC DNA]</scope>
    <source>
        <strain evidence="1">03-8</strain>
    </source>
</reference>
<keyword evidence="2" id="KW-1185">Reference proteome</keyword>
<evidence type="ECO:0000313" key="2">
    <source>
        <dbReference type="Proteomes" id="UP000078559"/>
    </source>
</evidence>
<dbReference type="EMBL" id="KN796124">
    <property type="protein sequence ID" value="KUI64205.1"/>
    <property type="molecule type" value="Genomic_DNA"/>
</dbReference>
<protein>
    <submittedName>
        <fullName evidence="1">Uncharacterized protein</fullName>
    </submittedName>
</protein>
<evidence type="ECO:0000313" key="1">
    <source>
        <dbReference type="EMBL" id="KUI64205.1"/>
    </source>
</evidence>
<organism evidence="1 2">
    <name type="scientific">Cytospora mali</name>
    <name type="common">Apple Valsa canker fungus</name>
    <name type="synonym">Valsa mali</name>
    <dbReference type="NCBI Taxonomy" id="578113"/>
    <lineage>
        <taxon>Eukaryota</taxon>
        <taxon>Fungi</taxon>
        <taxon>Dikarya</taxon>
        <taxon>Ascomycota</taxon>
        <taxon>Pezizomycotina</taxon>
        <taxon>Sordariomycetes</taxon>
        <taxon>Sordariomycetidae</taxon>
        <taxon>Diaporthales</taxon>
        <taxon>Cytosporaceae</taxon>
        <taxon>Cytospora</taxon>
    </lineage>
</organism>
<dbReference type="Proteomes" id="UP000078559">
    <property type="component" value="Unassembled WGS sequence"/>
</dbReference>
<proteinExistence type="predicted"/>
<sequence length="230" mass="25118">MLSPSSLTVRIGRVITHSRPLSTTRTLQSGSFFNLGGLGASREAQYLSREKGIPRTEYSSNTHLIRSSEVDPFASNPAVAPSVAASRTTGQSTFRLSQDMDHVKFDGQYQAAEEGSSETNGDPNRLRAKSKGLQPRVILVSVFVSTIAFIGYQVYQERELAEPWQSLCKGLGVHIPRHVSHTQVSTQPHRDATAEQHISAEARLTSLGTRPTKSTTAGKSMFSGLFWAKT</sequence>
<gene>
    <name evidence="1" type="ORF">VM1G_11007</name>
</gene>